<dbReference type="PROSITE" id="PS51257">
    <property type="entry name" value="PROKAR_LIPOPROTEIN"/>
    <property type="match status" value="1"/>
</dbReference>
<dbReference type="Proteomes" id="UP000233781">
    <property type="component" value="Unassembled WGS sequence"/>
</dbReference>
<reference evidence="2 3" key="1">
    <citation type="submission" date="2017-12" db="EMBL/GenBank/DDBJ databases">
        <title>Sequencing the genomes of 1000 Actinobacteria strains.</title>
        <authorList>
            <person name="Klenk H.-P."/>
        </authorList>
    </citation>
    <scope>NUCLEOTIDE SEQUENCE [LARGE SCALE GENOMIC DNA]</scope>
    <source>
        <strain evidence="2 3">DSM 12806</strain>
    </source>
</reference>
<evidence type="ECO:0000313" key="2">
    <source>
        <dbReference type="EMBL" id="PKW28085.1"/>
    </source>
</evidence>
<evidence type="ECO:0000256" key="1">
    <source>
        <dbReference type="SAM" id="Phobius"/>
    </source>
</evidence>
<keyword evidence="1" id="KW-1133">Transmembrane helix</keyword>
<name>A0A2N3YMJ2_9MICO</name>
<accession>A0A2N3YMJ2</accession>
<keyword evidence="1" id="KW-0812">Transmembrane</keyword>
<sequence>MVGAHGRMRRRELTAAEWVRRYLPWGLAGGIGCVVIGLVLMALGR</sequence>
<comment type="caution">
    <text evidence="2">The sequence shown here is derived from an EMBL/GenBank/DDBJ whole genome shotgun (WGS) entry which is preliminary data.</text>
</comment>
<keyword evidence="1" id="KW-0472">Membrane</keyword>
<keyword evidence="3" id="KW-1185">Reference proteome</keyword>
<evidence type="ECO:0000313" key="3">
    <source>
        <dbReference type="Proteomes" id="UP000233781"/>
    </source>
</evidence>
<dbReference type="EMBL" id="PJNE01000001">
    <property type="protein sequence ID" value="PKW28085.1"/>
    <property type="molecule type" value="Genomic_DNA"/>
</dbReference>
<dbReference type="AlphaFoldDB" id="A0A2N3YMJ2"/>
<protein>
    <submittedName>
        <fullName evidence="2">Uncharacterized protein</fullName>
    </submittedName>
</protein>
<organism evidence="2 3">
    <name type="scientific">Phycicoccus duodecadis</name>
    <dbReference type="NCBI Taxonomy" id="173053"/>
    <lineage>
        <taxon>Bacteria</taxon>
        <taxon>Bacillati</taxon>
        <taxon>Actinomycetota</taxon>
        <taxon>Actinomycetes</taxon>
        <taxon>Micrococcales</taxon>
        <taxon>Intrasporangiaceae</taxon>
        <taxon>Phycicoccus</taxon>
    </lineage>
</organism>
<proteinExistence type="predicted"/>
<gene>
    <name evidence="2" type="ORF">ATL31_2940</name>
</gene>
<feature type="transmembrane region" description="Helical" evidence="1">
    <location>
        <begin position="22"/>
        <end position="43"/>
    </location>
</feature>